<dbReference type="InterPro" id="IPR010721">
    <property type="entry name" value="UstE-like"/>
</dbReference>
<dbReference type="EMBL" id="QUBR01000001">
    <property type="protein sequence ID" value="REK72774.1"/>
    <property type="molecule type" value="Genomic_DNA"/>
</dbReference>
<dbReference type="AlphaFoldDB" id="A0A371P9Z4"/>
<feature type="transmembrane region" description="Helical" evidence="1">
    <location>
        <begin position="109"/>
        <end position="132"/>
    </location>
</feature>
<protein>
    <submittedName>
        <fullName evidence="2">DUF1295 domain-containing protein</fullName>
    </submittedName>
</protein>
<feature type="transmembrane region" description="Helical" evidence="1">
    <location>
        <begin position="39"/>
        <end position="58"/>
    </location>
</feature>
<dbReference type="RefSeq" id="WP_119702887.1">
    <property type="nucleotide sequence ID" value="NZ_JBHSOI010000001.1"/>
</dbReference>
<keyword evidence="1" id="KW-1133">Transmembrane helix</keyword>
<keyword evidence="1" id="KW-0812">Transmembrane</keyword>
<dbReference type="PANTHER" id="PTHR32251:SF17">
    <property type="entry name" value="STEROID 5-ALPHA REDUCTASE C-TERMINAL DOMAIN-CONTAINING PROTEIN"/>
    <property type="match status" value="1"/>
</dbReference>
<keyword evidence="1" id="KW-0472">Membrane</keyword>
<proteinExistence type="predicted"/>
<feature type="transmembrane region" description="Helical" evidence="1">
    <location>
        <begin position="12"/>
        <end position="32"/>
    </location>
</feature>
<evidence type="ECO:0000256" key="1">
    <source>
        <dbReference type="SAM" id="Phobius"/>
    </source>
</evidence>
<feature type="transmembrane region" description="Helical" evidence="1">
    <location>
        <begin position="144"/>
        <end position="164"/>
    </location>
</feature>
<accession>A0A371P9Z4</accession>
<dbReference type="PANTHER" id="PTHR32251">
    <property type="entry name" value="3-OXO-5-ALPHA-STEROID 4-DEHYDROGENASE"/>
    <property type="match status" value="1"/>
</dbReference>
<sequence>MNDLPWGDIALNVVAVTAAIIVFIGLIMAAAIKIQNQSIIDIFWGPGFVVAAVVSYLVSSGSGGDDTRRLVVLALTSVWGLRLGLYIGNRNRGHGQDKRYTALMRHQQGSLIGFLIRKIYGLQGGLMIVISIPVQLAMYESEPLGVIGAIGIAIWLIGFLFEAVGDWQLARFKADPANAGKVMDRGLWAWTRHPNYFGDAAVWTGLFVLALGSAWGLLTIVSPIIMTKLLVSFSGKALLERGMRRSKGEAYDAYVAKTSGFFPLPPKRQPSGAGTAS</sequence>
<feature type="transmembrane region" description="Helical" evidence="1">
    <location>
        <begin position="70"/>
        <end position="88"/>
    </location>
</feature>
<dbReference type="GO" id="GO:0016020">
    <property type="term" value="C:membrane"/>
    <property type="evidence" value="ECO:0007669"/>
    <property type="project" value="TreeGrafter"/>
</dbReference>
<dbReference type="Gene3D" id="1.20.120.1630">
    <property type="match status" value="1"/>
</dbReference>
<dbReference type="Proteomes" id="UP000265581">
    <property type="component" value="Unassembled WGS sequence"/>
</dbReference>
<organism evidence="2 3">
    <name type="scientific">Aeromicrobium endophyticum</name>
    <dbReference type="NCBI Taxonomy" id="2292704"/>
    <lineage>
        <taxon>Bacteria</taxon>
        <taxon>Bacillati</taxon>
        <taxon>Actinomycetota</taxon>
        <taxon>Actinomycetes</taxon>
        <taxon>Propionibacteriales</taxon>
        <taxon>Nocardioidaceae</taxon>
        <taxon>Aeromicrobium</taxon>
    </lineage>
</organism>
<comment type="caution">
    <text evidence="2">The sequence shown here is derived from an EMBL/GenBank/DDBJ whole genome shotgun (WGS) entry which is preliminary data.</text>
</comment>
<keyword evidence="3" id="KW-1185">Reference proteome</keyword>
<dbReference type="PROSITE" id="PS50244">
    <property type="entry name" value="S5A_REDUCTASE"/>
    <property type="match status" value="1"/>
</dbReference>
<reference evidence="2 3" key="1">
    <citation type="submission" date="2018-08" db="EMBL/GenBank/DDBJ databases">
        <title>Aeromicrobium sp. M2KJ-4, whole genome shotgun sequence.</title>
        <authorList>
            <person name="Tuo L."/>
        </authorList>
    </citation>
    <scope>NUCLEOTIDE SEQUENCE [LARGE SCALE GENOMIC DNA]</scope>
    <source>
        <strain evidence="2 3">M2KJ-4</strain>
    </source>
</reference>
<name>A0A371P9Z4_9ACTN</name>
<dbReference type="OrthoDB" id="9779233at2"/>
<gene>
    <name evidence="2" type="ORF">DX116_04005</name>
</gene>
<dbReference type="Pfam" id="PF06966">
    <property type="entry name" value="DUF1295"/>
    <property type="match status" value="1"/>
</dbReference>
<evidence type="ECO:0000313" key="3">
    <source>
        <dbReference type="Proteomes" id="UP000265581"/>
    </source>
</evidence>
<evidence type="ECO:0000313" key="2">
    <source>
        <dbReference type="EMBL" id="REK72774.1"/>
    </source>
</evidence>